<dbReference type="FunFam" id="1.10.287.130:FF:000001">
    <property type="entry name" value="Two-component sensor histidine kinase"/>
    <property type="match status" value="1"/>
</dbReference>
<feature type="domain" description="Histidine kinase" evidence="8">
    <location>
        <begin position="113"/>
        <end position="328"/>
    </location>
</feature>
<evidence type="ECO:0000259" key="9">
    <source>
        <dbReference type="PROSITE" id="PS50885"/>
    </source>
</evidence>
<dbReference type="PANTHER" id="PTHR45453:SF3">
    <property type="entry name" value="HISTIDINE KINASE"/>
    <property type="match status" value="1"/>
</dbReference>
<dbReference type="PROSITE" id="PS50885">
    <property type="entry name" value="HAMP"/>
    <property type="match status" value="1"/>
</dbReference>
<feature type="transmembrane region" description="Helical" evidence="7">
    <location>
        <begin position="20"/>
        <end position="38"/>
    </location>
</feature>
<evidence type="ECO:0000313" key="10">
    <source>
        <dbReference type="EMBL" id="MPM88150.1"/>
    </source>
</evidence>
<sequence>MQTPKQFIKDISDSAIKYTTYFSIFTLLAGAAIIYVIADKTTKPIRQIQQTADKIANLNFSQRCDVLSKDEIGLLSSSINNMADRLQEYVTKLKDDLIKQEKADKMTKQLIANVSHDFKTPLTLIMSYSEALLDMDDIDEQTKLDYLNIIINEGRKMSEFVQELLKLSQLEGGIIKLEKSNFSINEIIKDAVKKNSIIADEKNLNVEQDICDDSIVFADYFRIEQVFQNLYENAIKYCNDGGTVKVSTLVHENKCRIKVFNTGKHIEDEDIENIFLSFYRADKSRKNMGSYGLGLAIVKAVMDMHGEKYGVGNVDDGVEFWFELENVEMNFEMED</sequence>
<dbReference type="InterPro" id="IPR036097">
    <property type="entry name" value="HisK_dim/P_sf"/>
</dbReference>
<keyword evidence="6" id="KW-0902">Two-component regulatory system</keyword>
<keyword evidence="7" id="KW-1133">Transmembrane helix</keyword>
<dbReference type="SMART" id="SM00304">
    <property type="entry name" value="HAMP"/>
    <property type="match status" value="1"/>
</dbReference>
<dbReference type="InterPro" id="IPR003661">
    <property type="entry name" value="HisK_dim/P_dom"/>
</dbReference>
<keyword evidence="3" id="KW-0597">Phosphoprotein</keyword>
<accession>A0A645DF89</accession>
<keyword evidence="4 10" id="KW-0808">Transferase</keyword>
<dbReference type="InterPro" id="IPR050351">
    <property type="entry name" value="BphY/WalK/GraS-like"/>
</dbReference>
<evidence type="ECO:0000259" key="8">
    <source>
        <dbReference type="PROSITE" id="PS50109"/>
    </source>
</evidence>
<dbReference type="GO" id="GO:0005886">
    <property type="term" value="C:plasma membrane"/>
    <property type="evidence" value="ECO:0007669"/>
    <property type="project" value="TreeGrafter"/>
</dbReference>
<reference evidence="10" key="1">
    <citation type="submission" date="2019-08" db="EMBL/GenBank/DDBJ databases">
        <authorList>
            <person name="Kucharzyk K."/>
            <person name="Murdoch R.W."/>
            <person name="Higgins S."/>
            <person name="Loffler F."/>
        </authorList>
    </citation>
    <scope>NUCLEOTIDE SEQUENCE</scope>
</reference>
<evidence type="ECO:0000256" key="4">
    <source>
        <dbReference type="ARBA" id="ARBA00022679"/>
    </source>
</evidence>
<keyword evidence="5 10" id="KW-0418">Kinase</keyword>
<keyword evidence="7" id="KW-0472">Membrane</keyword>
<dbReference type="GO" id="GO:0000155">
    <property type="term" value="F:phosphorelay sensor kinase activity"/>
    <property type="evidence" value="ECO:0007669"/>
    <property type="project" value="InterPro"/>
</dbReference>
<dbReference type="Gene3D" id="3.30.565.10">
    <property type="entry name" value="Histidine kinase-like ATPase, C-terminal domain"/>
    <property type="match status" value="1"/>
</dbReference>
<dbReference type="SMART" id="SM00388">
    <property type="entry name" value="HisKA"/>
    <property type="match status" value="1"/>
</dbReference>
<dbReference type="InterPro" id="IPR005467">
    <property type="entry name" value="His_kinase_dom"/>
</dbReference>
<dbReference type="InterPro" id="IPR003594">
    <property type="entry name" value="HATPase_dom"/>
</dbReference>
<dbReference type="Pfam" id="PF00512">
    <property type="entry name" value="HisKA"/>
    <property type="match status" value="1"/>
</dbReference>
<organism evidence="10">
    <name type="scientific">bioreactor metagenome</name>
    <dbReference type="NCBI Taxonomy" id="1076179"/>
    <lineage>
        <taxon>unclassified sequences</taxon>
        <taxon>metagenomes</taxon>
        <taxon>ecological metagenomes</taxon>
    </lineage>
</organism>
<evidence type="ECO:0000256" key="2">
    <source>
        <dbReference type="ARBA" id="ARBA00012438"/>
    </source>
</evidence>
<evidence type="ECO:0000256" key="5">
    <source>
        <dbReference type="ARBA" id="ARBA00022777"/>
    </source>
</evidence>
<feature type="domain" description="HAMP" evidence="9">
    <location>
        <begin position="39"/>
        <end position="91"/>
    </location>
</feature>
<dbReference type="PROSITE" id="PS50109">
    <property type="entry name" value="HIS_KIN"/>
    <property type="match status" value="1"/>
</dbReference>
<dbReference type="PANTHER" id="PTHR45453">
    <property type="entry name" value="PHOSPHATE REGULON SENSOR PROTEIN PHOR"/>
    <property type="match status" value="1"/>
</dbReference>
<evidence type="ECO:0000256" key="3">
    <source>
        <dbReference type="ARBA" id="ARBA00022553"/>
    </source>
</evidence>
<dbReference type="SUPFAM" id="SSF47384">
    <property type="entry name" value="Homodimeric domain of signal transducing histidine kinase"/>
    <property type="match status" value="1"/>
</dbReference>
<dbReference type="GO" id="GO:0004721">
    <property type="term" value="F:phosphoprotein phosphatase activity"/>
    <property type="evidence" value="ECO:0007669"/>
    <property type="project" value="TreeGrafter"/>
</dbReference>
<dbReference type="InterPro" id="IPR003660">
    <property type="entry name" value="HAMP_dom"/>
</dbReference>
<dbReference type="Pfam" id="PF00672">
    <property type="entry name" value="HAMP"/>
    <property type="match status" value="1"/>
</dbReference>
<name>A0A645DF89_9ZZZZ</name>
<dbReference type="SMART" id="SM00387">
    <property type="entry name" value="HATPase_c"/>
    <property type="match status" value="1"/>
</dbReference>
<evidence type="ECO:0000256" key="6">
    <source>
        <dbReference type="ARBA" id="ARBA00023012"/>
    </source>
</evidence>
<dbReference type="Gene3D" id="6.10.340.10">
    <property type="match status" value="1"/>
</dbReference>
<proteinExistence type="predicted"/>
<dbReference type="SUPFAM" id="SSF55874">
    <property type="entry name" value="ATPase domain of HSP90 chaperone/DNA topoisomerase II/histidine kinase"/>
    <property type="match status" value="1"/>
</dbReference>
<dbReference type="EC" id="2.7.13.3" evidence="2"/>
<protein>
    <recommendedName>
        <fullName evidence="2">histidine kinase</fullName>
        <ecNumber evidence="2">2.7.13.3</ecNumber>
    </recommendedName>
</protein>
<dbReference type="CDD" id="cd00082">
    <property type="entry name" value="HisKA"/>
    <property type="match status" value="1"/>
</dbReference>
<dbReference type="Gene3D" id="1.10.287.130">
    <property type="match status" value="1"/>
</dbReference>
<keyword evidence="7" id="KW-0812">Transmembrane</keyword>
<dbReference type="Pfam" id="PF02518">
    <property type="entry name" value="HATPase_c"/>
    <property type="match status" value="1"/>
</dbReference>
<dbReference type="EMBL" id="VSSQ01035827">
    <property type="protein sequence ID" value="MPM88150.1"/>
    <property type="molecule type" value="Genomic_DNA"/>
</dbReference>
<dbReference type="SUPFAM" id="SSF158472">
    <property type="entry name" value="HAMP domain-like"/>
    <property type="match status" value="1"/>
</dbReference>
<comment type="caution">
    <text evidence="10">The sequence shown here is derived from an EMBL/GenBank/DDBJ whole genome shotgun (WGS) entry which is preliminary data.</text>
</comment>
<comment type="catalytic activity">
    <reaction evidence="1">
        <text>ATP + protein L-histidine = ADP + protein N-phospho-L-histidine.</text>
        <dbReference type="EC" id="2.7.13.3"/>
    </reaction>
</comment>
<dbReference type="GO" id="GO:0016036">
    <property type="term" value="P:cellular response to phosphate starvation"/>
    <property type="evidence" value="ECO:0007669"/>
    <property type="project" value="TreeGrafter"/>
</dbReference>
<evidence type="ECO:0000256" key="1">
    <source>
        <dbReference type="ARBA" id="ARBA00000085"/>
    </source>
</evidence>
<gene>
    <name evidence="10" type="primary">sasA_310</name>
    <name evidence="10" type="ORF">SDC9_135251</name>
</gene>
<dbReference type="InterPro" id="IPR036890">
    <property type="entry name" value="HATPase_C_sf"/>
</dbReference>
<dbReference type="CDD" id="cd06225">
    <property type="entry name" value="HAMP"/>
    <property type="match status" value="1"/>
</dbReference>
<dbReference type="AlphaFoldDB" id="A0A645DF89"/>
<evidence type="ECO:0000256" key="7">
    <source>
        <dbReference type="SAM" id="Phobius"/>
    </source>
</evidence>